<comment type="cofactor">
    <cofactor evidence="1">
        <name>heme b</name>
        <dbReference type="ChEBI" id="CHEBI:60344"/>
    </cofactor>
</comment>
<keyword evidence="4" id="KW-0479">Metal-binding</keyword>
<dbReference type="PROSITE" id="PS51405">
    <property type="entry name" value="HEME_HALOPEROXIDASE"/>
    <property type="match status" value="1"/>
</dbReference>
<accession>A0AAD6Y398</accession>
<evidence type="ECO:0000256" key="1">
    <source>
        <dbReference type="ARBA" id="ARBA00001970"/>
    </source>
</evidence>
<comment type="caution">
    <text evidence="9">The sequence shown here is derived from an EMBL/GenBank/DDBJ whole genome shotgun (WGS) entry which is preliminary data.</text>
</comment>
<dbReference type="AlphaFoldDB" id="A0AAD6Y398"/>
<dbReference type="SUPFAM" id="SSF47571">
    <property type="entry name" value="Cloroperoxidase"/>
    <property type="match status" value="1"/>
</dbReference>
<gene>
    <name evidence="9" type="ORF">GGX14DRAFT_484423</name>
</gene>
<keyword evidence="2" id="KW-0575">Peroxidase</keyword>
<evidence type="ECO:0000313" key="9">
    <source>
        <dbReference type="EMBL" id="KAJ7189747.1"/>
    </source>
</evidence>
<dbReference type="Pfam" id="PF01328">
    <property type="entry name" value="Peroxidase_2"/>
    <property type="match status" value="1"/>
</dbReference>
<protein>
    <submittedName>
        <fullName evidence="9">Chloroperoxidase</fullName>
    </submittedName>
</protein>
<keyword evidence="6" id="KW-0408">Iron</keyword>
<sequence length="284" mass="31310">MLFSGLGTFLHDIYIFTWDAWLSFLNLLTPSRKIGGVVQQGNHGAGGKWPEFVPPKDGDSRCACPALNAMANHGIISHDGRNVKFTEITQKVHETFNFAVTFSRFVIGVGAEMMHKNYNTDTFDLADLDVHNAIEHDASLLRQDANFEPDQGKPYLPFITDLLASATGKDADGKPCLTPADISRFSSKRRAHSKEKNPEFALDEKHKIFGSANASTLLAIFGGAVADLEPFLTEERIPEGWEPKHRSHMGLTFMAFNPTVIKVELGIDEEPFTHKAVEAAAAEV</sequence>
<evidence type="ECO:0000256" key="5">
    <source>
        <dbReference type="ARBA" id="ARBA00023002"/>
    </source>
</evidence>
<dbReference type="GO" id="GO:0046872">
    <property type="term" value="F:metal ion binding"/>
    <property type="evidence" value="ECO:0007669"/>
    <property type="project" value="UniProtKB-KW"/>
</dbReference>
<evidence type="ECO:0000256" key="3">
    <source>
        <dbReference type="ARBA" id="ARBA00022617"/>
    </source>
</evidence>
<dbReference type="InterPro" id="IPR036851">
    <property type="entry name" value="Chloroperoxidase-like_sf"/>
</dbReference>
<name>A0AAD6Y398_9AGAR</name>
<evidence type="ECO:0000256" key="7">
    <source>
        <dbReference type="ARBA" id="ARBA00025795"/>
    </source>
</evidence>
<evidence type="ECO:0000256" key="4">
    <source>
        <dbReference type="ARBA" id="ARBA00022723"/>
    </source>
</evidence>
<evidence type="ECO:0000259" key="8">
    <source>
        <dbReference type="PROSITE" id="PS51405"/>
    </source>
</evidence>
<dbReference type="Proteomes" id="UP001219525">
    <property type="component" value="Unassembled WGS sequence"/>
</dbReference>
<dbReference type="PANTHER" id="PTHR33577:SF18">
    <property type="entry name" value="HEME HALOPEROXIDASE FAMILY PROFILE DOMAIN-CONTAINING PROTEIN"/>
    <property type="match status" value="1"/>
</dbReference>
<evidence type="ECO:0000313" key="10">
    <source>
        <dbReference type="Proteomes" id="UP001219525"/>
    </source>
</evidence>
<dbReference type="InterPro" id="IPR000028">
    <property type="entry name" value="Chloroperoxidase"/>
</dbReference>
<reference evidence="9" key="1">
    <citation type="submission" date="2023-03" db="EMBL/GenBank/DDBJ databases">
        <title>Massive genome expansion in bonnet fungi (Mycena s.s.) driven by repeated elements and novel gene families across ecological guilds.</title>
        <authorList>
            <consortium name="Lawrence Berkeley National Laboratory"/>
            <person name="Harder C.B."/>
            <person name="Miyauchi S."/>
            <person name="Viragh M."/>
            <person name="Kuo A."/>
            <person name="Thoen E."/>
            <person name="Andreopoulos B."/>
            <person name="Lu D."/>
            <person name="Skrede I."/>
            <person name="Drula E."/>
            <person name="Henrissat B."/>
            <person name="Morin E."/>
            <person name="Kohler A."/>
            <person name="Barry K."/>
            <person name="LaButti K."/>
            <person name="Morin E."/>
            <person name="Salamov A."/>
            <person name="Lipzen A."/>
            <person name="Mereny Z."/>
            <person name="Hegedus B."/>
            <person name="Baldrian P."/>
            <person name="Stursova M."/>
            <person name="Weitz H."/>
            <person name="Taylor A."/>
            <person name="Grigoriev I.V."/>
            <person name="Nagy L.G."/>
            <person name="Martin F."/>
            <person name="Kauserud H."/>
        </authorList>
    </citation>
    <scope>NUCLEOTIDE SEQUENCE</scope>
    <source>
        <strain evidence="9">9144</strain>
    </source>
</reference>
<proteinExistence type="inferred from homology"/>
<feature type="domain" description="Heme haloperoxidase family profile" evidence="8">
    <location>
        <begin position="48"/>
        <end position="258"/>
    </location>
</feature>
<dbReference type="PANTHER" id="PTHR33577">
    <property type="entry name" value="STERIGMATOCYSTIN BIOSYNTHESIS PEROXIDASE STCC-RELATED"/>
    <property type="match status" value="1"/>
</dbReference>
<evidence type="ECO:0000256" key="2">
    <source>
        <dbReference type="ARBA" id="ARBA00022559"/>
    </source>
</evidence>
<dbReference type="GO" id="GO:0004601">
    <property type="term" value="F:peroxidase activity"/>
    <property type="evidence" value="ECO:0007669"/>
    <property type="project" value="UniProtKB-KW"/>
</dbReference>
<comment type="similarity">
    <text evidence="7">Belongs to the chloroperoxidase family.</text>
</comment>
<dbReference type="Gene3D" id="1.10.489.10">
    <property type="entry name" value="Chloroperoxidase-like"/>
    <property type="match status" value="1"/>
</dbReference>
<keyword evidence="5" id="KW-0560">Oxidoreductase</keyword>
<organism evidence="9 10">
    <name type="scientific">Mycena pura</name>
    <dbReference type="NCBI Taxonomy" id="153505"/>
    <lineage>
        <taxon>Eukaryota</taxon>
        <taxon>Fungi</taxon>
        <taxon>Dikarya</taxon>
        <taxon>Basidiomycota</taxon>
        <taxon>Agaricomycotina</taxon>
        <taxon>Agaricomycetes</taxon>
        <taxon>Agaricomycetidae</taxon>
        <taxon>Agaricales</taxon>
        <taxon>Marasmiineae</taxon>
        <taxon>Mycenaceae</taxon>
        <taxon>Mycena</taxon>
    </lineage>
</organism>
<dbReference type="EMBL" id="JARJCW010000167">
    <property type="protein sequence ID" value="KAJ7189747.1"/>
    <property type="molecule type" value="Genomic_DNA"/>
</dbReference>
<evidence type="ECO:0000256" key="6">
    <source>
        <dbReference type="ARBA" id="ARBA00023004"/>
    </source>
</evidence>
<keyword evidence="10" id="KW-1185">Reference proteome</keyword>
<keyword evidence="3" id="KW-0349">Heme</keyword>